<feature type="transmembrane region" description="Helical" evidence="1">
    <location>
        <begin position="144"/>
        <end position="170"/>
    </location>
</feature>
<keyword evidence="1" id="KW-0472">Membrane</keyword>
<proteinExistence type="predicted"/>
<gene>
    <name evidence="2" type="ORF">F4694_004819</name>
</gene>
<protein>
    <submittedName>
        <fullName evidence="2">Membrane protein YesL</fullName>
    </submittedName>
</protein>
<dbReference type="Pfam" id="PF04854">
    <property type="entry name" value="DUF624"/>
    <property type="match status" value="1"/>
</dbReference>
<keyword evidence="1" id="KW-1133">Transmembrane helix</keyword>
<dbReference type="Proteomes" id="UP000548423">
    <property type="component" value="Unassembled WGS sequence"/>
</dbReference>
<dbReference type="EMBL" id="JACCBX010000011">
    <property type="protein sequence ID" value="NYE07978.1"/>
    <property type="molecule type" value="Genomic_DNA"/>
</dbReference>
<accession>A0A852TLB5</accession>
<evidence type="ECO:0000313" key="2">
    <source>
        <dbReference type="EMBL" id="NYE07978.1"/>
    </source>
</evidence>
<reference evidence="3" key="1">
    <citation type="submission" date="2020-07" db="EMBL/GenBank/DDBJ databases">
        <authorList>
            <person name="Partida-Martinez L."/>
            <person name="Huntemann M."/>
            <person name="Clum A."/>
            <person name="Wang J."/>
            <person name="Palaniappan K."/>
            <person name="Ritter S."/>
            <person name="Chen I.-M."/>
            <person name="Stamatis D."/>
            <person name="Reddy T."/>
            <person name="O'Malley R."/>
            <person name="Daum C."/>
            <person name="Shapiro N."/>
            <person name="Ivanova N."/>
            <person name="Kyrpides N."/>
            <person name="Woyke T."/>
        </authorList>
    </citation>
    <scope>NUCLEOTIDE SEQUENCE [LARGE SCALE GENOMIC DNA]</scope>
    <source>
        <strain evidence="3">AT2.8</strain>
    </source>
</reference>
<dbReference type="AlphaFoldDB" id="A0A852TLB5"/>
<dbReference type="InterPro" id="IPR006938">
    <property type="entry name" value="DUF624"/>
</dbReference>
<comment type="caution">
    <text evidence="2">The sequence shown here is derived from an EMBL/GenBank/DDBJ whole genome shotgun (WGS) entry which is preliminary data.</text>
</comment>
<feature type="transmembrane region" description="Helical" evidence="1">
    <location>
        <begin position="80"/>
        <end position="98"/>
    </location>
</feature>
<feature type="transmembrane region" description="Helical" evidence="1">
    <location>
        <begin position="25"/>
        <end position="51"/>
    </location>
</feature>
<sequence>MQMNGAIGGFYRLCDWIMKLAYINILWISFTLLGLIVFGLFPATTAMFVIVRKILMDKDEIPILKTFWESYKSEFFKSNLLGLILTITGYILYIDIFFLRNTTGFINLLYYPSLMLALGFVLTLFYVFPTLVHFDLRILQVIKCAFVIMLMNPLSTVLMVIGSFAVYLLMTTIPGLIPIFSGSILSFVIMWASFIAFSRIKKLQNAS</sequence>
<evidence type="ECO:0000256" key="1">
    <source>
        <dbReference type="SAM" id="Phobius"/>
    </source>
</evidence>
<reference evidence="3" key="2">
    <citation type="submission" date="2020-08" db="EMBL/GenBank/DDBJ databases">
        <title>The Agave Microbiome: Exploring the role of microbial communities in plant adaptations to desert environments.</title>
        <authorList>
            <person name="Partida-Martinez L.P."/>
        </authorList>
    </citation>
    <scope>NUCLEOTIDE SEQUENCE [LARGE SCALE GENOMIC DNA]</scope>
    <source>
        <strain evidence="3">AT2.8</strain>
    </source>
</reference>
<name>A0A852TLB5_9BACI</name>
<feature type="transmembrane region" description="Helical" evidence="1">
    <location>
        <begin position="176"/>
        <end position="197"/>
    </location>
</feature>
<organism evidence="2 3">
    <name type="scientific">Neobacillus niacini</name>
    <dbReference type="NCBI Taxonomy" id="86668"/>
    <lineage>
        <taxon>Bacteria</taxon>
        <taxon>Bacillati</taxon>
        <taxon>Bacillota</taxon>
        <taxon>Bacilli</taxon>
        <taxon>Bacillales</taxon>
        <taxon>Bacillaceae</taxon>
        <taxon>Neobacillus</taxon>
    </lineage>
</organism>
<keyword evidence="1" id="KW-0812">Transmembrane</keyword>
<evidence type="ECO:0000313" key="3">
    <source>
        <dbReference type="Proteomes" id="UP000548423"/>
    </source>
</evidence>
<feature type="transmembrane region" description="Helical" evidence="1">
    <location>
        <begin position="110"/>
        <end position="132"/>
    </location>
</feature>